<dbReference type="Proteomes" id="UP000237222">
    <property type="component" value="Unassembled WGS sequence"/>
</dbReference>
<dbReference type="EMBL" id="PQGG01000027">
    <property type="protein sequence ID" value="POP52596.1"/>
    <property type="molecule type" value="Genomic_DNA"/>
</dbReference>
<proteinExistence type="predicted"/>
<evidence type="ECO:0000256" key="1">
    <source>
        <dbReference type="SAM" id="MobiDB-lite"/>
    </source>
</evidence>
<dbReference type="SUPFAM" id="SSF47413">
    <property type="entry name" value="lambda repressor-like DNA-binding domains"/>
    <property type="match status" value="1"/>
</dbReference>
<name>A0A2S4HF33_9GAMM</name>
<reference evidence="3" key="1">
    <citation type="submission" date="2018-01" db="EMBL/GenBank/DDBJ databases">
        <authorList>
            <person name="Yu X.-D."/>
        </authorList>
    </citation>
    <scope>NUCLEOTIDE SEQUENCE</scope>
    <source>
        <strain evidence="3">ZX-21</strain>
    </source>
</reference>
<evidence type="ECO:0000259" key="2">
    <source>
        <dbReference type="PROSITE" id="PS50943"/>
    </source>
</evidence>
<gene>
    <name evidence="3" type="ORF">C0068_10995</name>
</gene>
<dbReference type="CDD" id="cd00093">
    <property type="entry name" value="HTH_XRE"/>
    <property type="match status" value="1"/>
</dbReference>
<dbReference type="Pfam" id="PF01381">
    <property type="entry name" value="HTH_3"/>
    <property type="match status" value="1"/>
</dbReference>
<protein>
    <submittedName>
        <fullName evidence="3">Transcriptional regulator</fullName>
    </submittedName>
</protein>
<organism evidence="3 4">
    <name type="scientific">Zhongshania marina</name>
    <dbReference type="NCBI Taxonomy" id="2304603"/>
    <lineage>
        <taxon>Bacteria</taxon>
        <taxon>Pseudomonadati</taxon>
        <taxon>Pseudomonadota</taxon>
        <taxon>Gammaproteobacteria</taxon>
        <taxon>Cellvibrionales</taxon>
        <taxon>Spongiibacteraceae</taxon>
        <taxon>Zhongshania</taxon>
    </lineage>
</organism>
<dbReference type="PROSITE" id="PS50943">
    <property type="entry name" value="HTH_CROC1"/>
    <property type="match status" value="1"/>
</dbReference>
<feature type="compositionally biased region" description="Polar residues" evidence="1">
    <location>
        <begin position="1"/>
        <end position="16"/>
    </location>
</feature>
<dbReference type="RefSeq" id="WP_103684540.1">
    <property type="nucleotide sequence ID" value="NZ_PQGG01000027.1"/>
</dbReference>
<dbReference type="OrthoDB" id="9800901at2"/>
<dbReference type="AlphaFoldDB" id="A0A2S4HF33"/>
<feature type="region of interest" description="Disordered" evidence="1">
    <location>
        <begin position="1"/>
        <end position="29"/>
    </location>
</feature>
<dbReference type="InterPro" id="IPR001387">
    <property type="entry name" value="Cro/C1-type_HTH"/>
</dbReference>
<evidence type="ECO:0000313" key="4">
    <source>
        <dbReference type="Proteomes" id="UP000237222"/>
    </source>
</evidence>
<dbReference type="Gene3D" id="1.10.260.40">
    <property type="entry name" value="lambda repressor-like DNA-binding domains"/>
    <property type="match status" value="1"/>
</dbReference>
<dbReference type="GO" id="GO:0003677">
    <property type="term" value="F:DNA binding"/>
    <property type="evidence" value="ECO:0007669"/>
    <property type="project" value="InterPro"/>
</dbReference>
<dbReference type="InterPro" id="IPR010982">
    <property type="entry name" value="Lambda_DNA-bd_dom_sf"/>
</dbReference>
<sequence>MNNKEGNTYQNVSQEELASKAQLDRSNMGRIERGRKNLTILKLHEICDAFEVSPATFPIKHC</sequence>
<evidence type="ECO:0000313" key="3">
    <source>
        <dbReference type="EMBL" id="POP52596.1"/>
    </source>
</evidence>
<feature type="domain" description="HTH cro/C1-type" evidence="2">
    <location>
        <begin position="10"/>
        <end position="57"/>
    </location>
</feature>
<comment type="caution">
    <text evidence="3">The sequence shown here is derived from an EMBL/GenBank/DDBJ whole genome shotgun (WGS) entry which is preliminary data.</text>
</comment>
<accession>A0A2S4HF33</accession>